<evidence type="ECO:0000313" key="5">
    <source>
        <dbReference type="EMBL" id="KAK0179517.1"/>
    </source>
</evidence>
<dbReference type="GO" id="GO:0070034">
    <property type="term" value="F:telomerase RNA binding"/>
    <property type="evidence" value="ECO:0007669"/>
    <property type="project" value="TreeGrafter"/>
</dbReference>
<reference evidence="5" key="1">
    <citation type="journal article" date="2023" name="bioRxiv">
        <title>Scaffold-level genome assemblies of two parasitoid biocontrol wasps reveal the parthenogenesis mechanism and an associated novel virus.</title>
        <authorList>
            <person name="Inwood S."/>
            <person name="Skelly J."/>
            <person name="Guhlin J."/>
            <person name="Harrop T."/>
            <person name="Goldson S."/>
            <person name="Dearden P."/>
        </authorList>
    </citation>
    <scope>NUCLEOTIDE SEQUENCE</scope>
    <source>
        <strain evidence="5">Lincoln</strain>
        <tissue evidence="5">Whole body</tissue>
    </source>
</reference>
<dbReference type="InterPro" id="IPR011990">
    <property type="entry name" value="TPR-like_helical_dom_sf"/>
</dbReference>
<evidence type="ECO:0000256" key="1">
    <source>
        <dbReference type="ARBA" id="ARBA00023161"/>
    </source>
</evidence>
<dbReference type="Pfam" id="PF10374">
    <property type="entry name" value="EST1"/>
    <property type="match status" value="1"/>
</dbReference>
<evidence type="ECO:0000313" key="6">
    <source>
        <dbReference type="Proteomes" id="UP001168972"/>
    </source>
</evidence>
<feature type="region of interest" description="Disordered" evidence="2">
    <location>
        <begin position="704"/>
        <end position="748"/>
    </location>
</feature>
<keyword evidence="1" id="KW-0866">Nonsense-mediated mRNA decay</keyword>
<dbReference type="PANTHER" id="PTHR15696:SF5">
    <property type="entry name" value="NONSENSE-MEDIATED MRNA DECAY FACTOR SMG7"/>
    <property type="match status" value="1"/>
</dbReference>
<evidence type="ECO:0008006" key="7">
    <source>
        <dbReference type="Google" id="ProtNLM"/>
    </source>
</evidence>
<protein>
    <recommendedName>
        <fullName evidence="7">Protein SMG7-like</fullName>
    </recommendedName>
</protein>
<reference evidence="5" key="2">
    <citation type="submission" date="2023-03" db="EMBL/GenBank/DDBJ databases">
        <authorList>
            <person name="Inwood S.N."/>
            <person name="Skelly J.G."/>
            <person name="Guhlin J."/>
            <person name="Harrop T.W.R."/>
            <person name="Goldson S.G."/>
            <person name="Dearden P.K."/>
        </authorList>
    </citation>
    <scope>NUCLEOTIDE SEQUENCE</scope>
    <source>
        <strain evidence="5">Lincoln</strain>
        <tissue evidence="5">Whole body</tissue>
    </source>
</reference>
<gene>
    <name evidence="5" type="ORF">PV327_005262</name>
</gene>
<dbReference type="Proteomes" id="UP001168972">
    <property type="component" value="Unassembled WGS sequence"/>
</dbReference>
<sequence length="748" mass="85315">MGLNAAVQALKKAEPLKDRVQQCKDLLNDNNAWIWQQQLQKIYQQVLILDLEYALDKKVEQELWNFGFKNYIAILQNELKNRKNENRGEFQAMLNWLLEAASGFYLTLLQEICSAFDLDLLSRRKGYIYGLTSSWSSIIGDQKRSQQQQHSQLMLTPPHKSSCYYVCQYCLVHLGDIARYRNENRQAELFYRHAVSLAPSSGQPYNQLALLEASRGDKLGTVFYYVRSVAVKHPFPVALANLAKTLSSPSSSTANEDELNGRFDNNLGKSKLNSSEYINVFLKFHGAIHNYNEFDKDLIMATDKYIKLLTESNLTALVATGNLSSWRLVQMFIVNLYGIYNLIGNSCVMEQLESKELDKGEKMALNNILDVIAGNLSGLLLPVYTLKGKIIDYFALPAIKLCLEWMQLQGWRVLESKAFVSRLQIWPSLCALLNGLHDEEIVEINYNELMKVALPEDCDVEGFLPLEKSLDGLKFSQLDITLNMKQLNELRALRILNLGRNLTLCSNSFIKIIGHKFTCTIEGLIDNEQLIKELEQLNVKNYDEEIRDNVLEKKVLSLPSTSKKSRQNIAMQAIMRRAETEHEQSTFDEMAVNTKKINCETSVIDDDYDNNYDDNDEYIIGNDKESWWPATNFCSESPIMVECKREEYSNMNTWNVADPLQIGGRLRWGDGIVRDNCNVLFDKQEDKSMVANVGNVYSLFSENSIDGNGGSNSNQQQQQPQQSLWCGPGPSPLERLLEQQKSSRENGV</sequence>
<accession>A0AA39KZM6</accession>
<evidence type="ECO:0000259" key="4">
    <source>
        <dbReference type="Pfam" id="PF10374"/>
    </source>
</evidence>
<proteinExistence type="predicted"/>
<name>A0AA39KZM6_MICHY</name>
<dbReference type="InterPro" id="IPR045153">
    <property type="entry name" value="Est1/Ebs1-like"/>
</dbReference>
<feature type="domain" description="Telomerase activating protein Est1-like N-terminal" evidence="4">
    <location>
        <begin position="58"/>
        <end position="184"/>
    </location>
</feature>
<dbReference type="GO" id="GO:0005697">
    <property type="term" value="C:telomerase holoenzyme complex"/>
    <property type="evidence" value="ECO:0007669"/>
    <property type="project" value="TreeGrafter"/>
</dbReference>
<dbReference type="GO" id="GO:0042162">
    <property type="term" value="F:telomeric DNA binding"/>
    <property type="evidence" value="ECO:0007669"/>
    <property type="project" value="TreeGrafter"/>
</dbReference>
<dbReference type="InterPro" id="IPR019458">
    <property type="entry name" value="Est1-like_N"/>
</dbReference>
<evidence type="ECO:0000256" key="2">
    <source>
        <dbReference type="SAM" id="MobiDB-lite"/>
    </source>
</evidence>
<feature type="domain" description="DNA/RNA-binding" evidence="3">
    <location>
        <begin position="187"/>
        <end position="468"/>
    </location>
</feature>
<dbReference type="AlphaFoldDB" id="A0AA39KZM6"/>
<feature type="compositionally biased region" description="Low complexity" evidence="2">
    <location>
        <begin position="711"/>
        <end position="723"/>
    </location>
</feature>
<dbReference type="GO" id="GO:0000184">
    <property type="term" value="P:nuclear-transcribed mRNA catabolic process, nonsense-mediated decay"/>
    <property type="evidence" value="ECO:0007669"/>
    <property type="project" value="UniProtKB-KW"/>
</dbReference>
<dbReference type="Pfam" id="PF10373">
    <property type="entry name" value="EST1_DNA_bind"/>
    <property type="match status" value="1"/>
</dbReference>
<evidence type="ECO:0000259" key="3">
    <source>
        <dbReference type="Pfam" id="PF10373"/>
    </source>
</evidence>
<dbReference type="InterPro" id="IPR018834">
    <property type="entry name" value="DNA/RNA-bd_Est1-type"/>
</dbReference>
<keyword evidence="6" id="KW-1185">Reference proteome</keyword>
<dbReference type="Gene3D" id="1.25.40.10">
    <property type="entry name" value="Tetratricopeptide repeat domain"/>
    <property type="match status" value="1"/>
</dbReference>
<dbReference type="EMBL" id="JAQQBR010000003">
    <property type="protein sequence ID" value="KAK0179517.1"/>
    <property type="molecule type" value="Genomic_DNA"/>
</dbReference>
<dbReference type="PANTHER" id="PTHR15696">
    <property type="entry name" value="SMG-7 SUPPRESSOR WITH MORPHOLOGICAL EFFECT ON GENITALIA PROTEIN 7"/>
    <property type="match status" value="1"/>
</dbReference>
<feature type="compositionally biased region" description="Basic and acidic residues" evidence="2">
    <location>
        <begin position="735"/>
        <end position="748"/>
    </location>
</feature>
<comment type="caution">
    <text evidence="5">The sequence shown here is derived from an EMBL/GenBank/DDBJ whole genome shotgun (WGS) entry which is preliminary data.</text>
</comment>
<organism evidence="5 6">
    <name type="scientific">Microctonus hyperodae</name>
    <name type="common">Parasitoid wasp</name>
    <dbReference type="NCBI Taxonomy" id="165561"/>
    <lineage>
        <taxon>Eukaryota</taxon>
        <taxon>Metazoa</taxon>
        <taxon>Ecdysozoa</taxon>
        <taxon>Arthropoda</taxon>
        <taxon>Hexapoda</taxon>
        <taxon>Insecta</taxon>
        <taxon>Pterygota</taxon>
        <taxon>Neoptera</taxon>
        <taxon>Endopterygota</taxon>
        <taxon>Hymenoptera</taxon>
        <taxon>Apocrita</taxon>
        <taxon>Ichneumonoidea</taxon>
        <taxon>Braconidae</taxon>
        <taxon>Euphorinae</taxon>
        <taxon>Microctonus</taxon>
    </lineage>
</organism>
<dbReference type="SUPFAM" id="SSF48452">
    <property type="entry name" value="TPR-like"/>
    <property type="match status" value="1"/>
</dbReference>